<dbReference type="InterPro" id="IPR008984">
    <property type="entry name" value="SMAD_FHA_dom_sf"/>
</dbReference>
<dbReference type="EMBL" id="CP097160">
    <property type="protein sequence ID" value="UQN14859.1"/>
    <property type="molecule type" value="Genomic_DNA"/>
</dbReference>
<keyword evidence="3" id="KW-0812">Transmembrane</keyword>
<feature type="domain" description="FHA" evidence="4">
    <location>
        <begin position="108"/>
        <end position="157"/>
    </location>
</feature>
<sequence length="179" mass="20108">MSGELTLLVLRLVFLAIMWIFIFSIIYALRSDLFGSRSRDYQRAMEQSRQQGTAPQPQPVPAAAPTPAAAQAPRPQQAQPQGPATFEKVVLTSGPRRGTEIKLSDQPLLIGRSPDADLRIQDDYTSTRHARLLKWNDTWMVQDLDSTNGTYVNDERVSQPVEIRRGTVVRIGTTTFELR</sequence>
<dbReference type="SMART" id="SM00240">
    <property type="entry name" value="FHA"/>
    <property type="match status" value="1"/>
</dbReference>
<evidence type="ECO:0000256" key="3">
    <source>
        <dbReference type="SAM" id="Phobius"/>
    </source>
</evidence>
<keyword evidence="1" id="KW-0597">Phosphoprotein</keyword>
<dbReference type="PROSITE" id="PS50006">
    <property type="entry name" value="FHA_DOMAIN"/>
    <property type="match status" value="1"/>
</dbReference>
<keyword evidence="3" id="KW-0472">Membrane</keyword>
<name>A0ABY4MWV7_9MICO</name>
<evidence type="ECO:0000313" key="5">
    <source>
        <dbReference type="EMBL" id="UQN14859.1"/>
    </source>
</evidence>
<protein>
    <submittedName>
        <fullName evidence="5">FHA domain-containing protein</fullName>
    </submittedName>
</protein>
<gene>
    <name evidence="5" type="ORF">M3M28_12575</name>
</gene>
<feature type="compositionally biased region" description="Low complexity" evidence="2">
    <location>
        <begin position="65"/>
        <end position="83"/>
    </location>
</feature>
<evidence type="ECO:0000259" key="4">
    <source>
        <dbReference type="PROSITE" id="PS50006"/>
    </source>
</evidence>
<evidence type="ECO:0000256" key="1">
    <source>
        <dbReference type="ARBA" id="ARBA00022553"/>
    </source>
</evidence>
<dbReference type="Gene3D" id="2.60.200.20">
    <property type="match status" value="1"/>
</dbReference>
<dbReference type="SUPFAM" id="SSF49879">
    <property type="entry name" value="SMAD/FHA domain"/>
    <property type="match status" value="1"/>
</dbReference>
<reference evidence="5" key="1">
    <citation type="submission" date="2022-05" db="EMBL/GenBank/DDBJ databases">
        <title>Complete genome sequence of toluene-degrading Gulosibacter sediminis strain ACHW.36C.</title>
        <authorList>
            <person name="Wai A.C."/>
            <person name="Lai G.K."/>
            <person name="Griffin S.D."/>
            <person name="Leung F.C."/>
        </authorList>
    </citation>
    <scope>NUCLEOTIDE SEQUENCE [LARGE SCALE GENOMIC DNA]</scope>
    <source>
        <strain evidence="5">ACHW.36C</strain>
    </source>
</reference>
<dbReference type="InterPro" id="IPR050923">
    <property type="entry name" value="Cell_Proc_Reg/RNA_Proc"/>
</dbReference>
<dbReference type="Pfam" id="PF00498">
    <property type="entry name" value="FHA"/>
    <property type="match status" value="1"/>
</dbReference>
<accession>A0ABY4MWV7</accession>
<feature type="region of interest" description="Disordered" evidence="2">
    <location>
        <begin position="44"/>
        <end position="83"/>
    </location>
</feature>
<feature type="transmembrane region" description="Helical" evidence="3">
    <location>
        <begin position="6"/>
        <end position="29"/>
    </location>
</feature>
<evidence type="ECO:0000256" key="2">
    <source>
        <dbReference type="SAM" id="MobiDB-lite"/>
    </source>
</evidence>
<proteinExistence type="predicted"/>
<keyword evidence="3" id="KW-1133">Transmembrane helix</keyword>
<organism evidence="5">
    <name type="scientific">Gulosibacter sediminis</name>
    <dbReference type="NCBI Taxonomy" id="1729695"/>
    <lineage>
        <taxon>Bacteria</taxon>
        <taxon>Bacillati</taxon>
        <taxon>Actinomycetota</taxon>
        <taxon>Actinomycetes</taxon>
        <taxon>Micrococcales</taxon>
        <taxon>Microbacteriaceae</taxon>
        <taxon>Gulosibacter</taxon>
    </lineage>
</organism>
<dbReference type="InterPro" id="IPR000253">
    <property type="entry name" value="FHA_dom"/>
</dbReference>
<dbReference type="PANTHER" id="PTHR23308">
    <property type="entry name" value="NUCLEAR INHIBITOR OF PROTEIN PHOSPHATASE-1"/>
    <property type="match status" value="1"/>
</dbReference>